<feature type="compositionally biased region" description="Low complexity" evidence="2">
    <location>
        <begin position="13"/>
        <end position="29"/>
    </location>
</feature>
<feature type="region of interest" description="Disordered" evidence="2">
    <location>
        <begin position="1"/>
        <end position="29"/>
    </location>
</feature>
<evidence type="ECO:0000313" key="4">
    <source>
        <dbReference type="EMBL" id="CAF1078946.1"/>
    </source>
</evidence>
<gene>
    <name evidence="4" type="ORF">OXX778_LOCUS20098</name>
</gene>
<sequence>MHNSAKIKPQTYSSSSSNTSSSSSSNSSASSTVISYREEPLNHNKSFISKRFVFILNAFVNGFVQLKLCANRTDFEYIIEIFWSNDIRSFVKRTYDDFIIFHRKLINEFGNFLVENKSFPNTNLSDSKLFKTNLILPSLPATKKRFWISDLKMAEIRETELNKYVQRLLKLPTQISHSQIVIEFFETHTGDPIPATNLSSYDTNYLINIDDLKQEDDTSNRNLDENFMENYFKKSKCVAVDNELDIDDDDFSNDFDEENENKKLGNKQVGLWWDEDNALNELTISSSFEFGSQYQISNLNHQLKYFDNEINLSKNQDFENIKKLELFLETNDIFSNNLQLDSIASTSSFSSFTFRNKPDKVRDYFKRLSFS</sequence>
<dbReference type="InterPro" id="IPR036871">
    <property type="entry name" value="PX_dom_sf"/>
</dbReference>
<dbReference type="Proteomes" id="UP000663879">
    <property type="component" value="Unassembled WGS sequence"/>
</dbReference>
<evidence type="ECO:0000259" key="3">
    <source>
        <dbReference type="PROSITE" id="PS50195"/>
    </source>
</evidence>
<evidence type="ECO:0000256" key="1">
    <source>
        <dbReference type="ARBA" id="ARBA00022737"/>
    </source>
</evidence>
<dbReference type="GO" id="GO:0042554">
    <property type="term" value="P:superoxide anion generation"/>
    <property type="evidence" value="ECO:0007669"/>
    <property type="project" value="TreeGrafter"/>
</dbReference>
<dbReference type="PANTHER" id="PTHR15706">
    <property type="entry name" value="SH3 MULTIPLE DOMAIN"/>
    <property type="match status" value="1"/>
</dbReference>
<reference evidence="4" key="1">
    <citation type="submission" date="2021-02" db="EMBL/GenBank/DDBJ databases">
        <authorList>
            <person name="Nowell W R."/>
        </authorList>
    </citation>
    <scope>NUCLEOTIDE SEQUENCE</scope>
    <source>
        <strain evidence="4">Ploen Becks lab</strain>
    </source>
</reference>
<dbReference type="Pfam" id="PF00787">
    <property type="entry name" value="PX"/>
    <property type="match status" value="1"/>
</dbReference>
<dbReference type="OrthoDB" id="10255964at2759"/>
<accession>A0A814MFS9</accession>
<evidence type="ECO:0000313" key="5">
    <source>
        <dbReference type="Proteomes" id="UP000663879"/>
    </source>
</evidence>
<keyword evidence="1" id="KW-0677">Repeat</keyword>
<protein>
    <recommendedName>
        <fullName evidence="3">PX domain-containing protein</fullName>
    </recommendedName>
</protein>
<comment type="caution">
    <text evidence="4">The sequence shown here is derived from an EMBL/GenBank/DDBJ whole genome shotgun (WGS) entry which is preliminary data.</text>
</comment>
<name>A0A814MFS9_9BILA</name>
<dbReference type="PANTHER" id="PTHR15706:SF2">
    <property type="entry name" value="SH3 AND PX DOMAIN-CONTAINING PROTEIN 2A"/>
    <property type="match status" value="1"/>
</dbReference>
<dbReference type="Gene3D" id="3.30.1520.10">
    <property type="entry name" value="Phox-like domain"/>
    <property type="match status" value="1"/>
</dbReference>
<proteinExistence type="predicted"/>
<dbReference type="SUPFAM" id="SSF64268">
    <property type="entry name" value="PX domain"/>
    <property type="match status" value="1"/>
</dbReference>
<dbReference type="SMART" id="SM00312">
    <property type="entry name" value="PX"/>
    <property type="match status" value="1"/>
</dbReference>
<evidence type="ECO:0000256" key="2">
    <source>
        <dbReference type="SAM" id="MobiDB-lite"/>
    </source>
</evidence>
<dbReference type="GO" id="GO:0035091">
    <property type="term" value="F:phosphatidylinositol binding"/>
    <property type="evidence" value="ECO:0007669"/>
    <property type="project" value="InterPro"/>
</dbReference>
<dbReference type="GO" id="GO:0016176">
    <property type="term" value="F:superoxide-generating NADPH oxidase activator activity"/>
    <property type="evidence" value="ECO:0007669"/>
    <property type="project" value="TreeGrafter"/>
</dbReference>
<dbReference type="GO" id="GO:0005737">
    <property type="term" value="C:cytoplasm"/>
    <property type="evidence" value="ECO:0007669"/>
    <property type="project" value="TreeGrafter"/>
</dbReference>
<dbReference type="EMBL" id="CAJNOC010006483">
    <property type="protein sequence ID" value="CAF1078946.1"/>
    <property type="molecule type" value="Genomic_DNA"/>
</dbReference>
<dbReference type="InterPro" id="IPR051228">
    <property type="entry name" value="NADPH_Oxidase/PX-Domain"/>
</dbReference>
<dbReference type="PROSITE" id="PS50195">
    <property type="entry name" value="PX"/>
    <property type="match status" value="1"/>
</dbReference>
<dbReference type="InterPro" id="IPR001683">
    <property type="entry name" value="PX_dom"/>
</dbReference>
<feature type="domain" description="PX" evidence="3">
    <location>
        <begin position="55"/>
        <end position="192"/>
    </location>
</feature>
<organism evidence="4 5">
    <name type="scientific">Brachionus calyciflorus</name>
    <dbReference type="NCBI Taxonomy" id="104777"/>
    <lineage>
        <taxon>Eukaryota</taxon>
        <taxon>Metazoa</taxon>
        <taxon>Spiralia</taxon>
        <taxon>Gnathifera</taxon>
        <taxon>Rotifera</taxon>
        <taxon>Eurotatoria</taxon>
        <taxon>Monogononta</taxon>
        <taxon>Pseudotrocha</taxon>
        <taxon>Ploima</taxon>
        <taxon>Brachionidae</taxon>
        <taxon>Brachionus</taxon>
    </lineage>
</organism>
<keyword evidence="5" id="KW-1185">Reference proteome</keyword>
<dbReference type="AlphaFoldDB" id="A0A814MFS9"/>